<evidence type="ECO:0000313" key="4">
    <source>
        <dbReference type="Proteomes" id="UP001152795"/>
    </source>
</evidence>
<dbReference type="OrthoDB" id="5968052at2759"/>
<dbReference type="InterPro" id="IPR011682">
    <property type="entry name" value="Glyco_hydro_38_C"/>
</dbReference>
<organism evidence="3 4">
    <name type="scientific">Paramuricea clavata</name>
    <name type="common">Red gorgonian</name>
    <name type="synonym">Violescent sea-whip</name>
    <dbReference type="NCBI Taxonomy" id="317549"/>
    <lineage>
        <taxon>Eukaryota</taxon>
        <taxon>Metazoa</taxon>
        <taxon>Cnidaria</taxon>
        <taxon>Anthozoa</taxon>
        <taxon>Octocorallia</taxon>
        <taxon>Malacalcyonacea</taxon>
        <taxon>Plexauridae</taxon>
        <taxon>Paramuricea</taxon>
    </lineage>
</organism>
<gene>
    <name evidence="3" type="ORF">PACLA_8A070892</name>
</gene>
<dbReference type="SUPFAM" id="SSF74650">
    <property type="entry name" value="Galactose mutarotase-like"/>
    <property type="match status" value="1"/>
</dbReference>
<evidence type="ECO:0000256" key="2">
    <source>
        <dbReference type="ARBA" id="ARBA00022801"/>
    </source>
</evidence>
<protein>
    <submittedName>
        <fullName evidence="3">Alpha-mannosidase 2C1-like</fullName>
    </submittedName>
</protein>
<dbReference type="PANTHER" id="PTHR46017">
    <property type="entry name" value="ALPHA-MANNOSIDASE 2C1"/>
    <property type="match status" value="1"/>
</dbReference>
<dbReference type="GO" id="GO:0006013">
    <property type="term" value="P:mannose metabolic process"/>
    <property type="evidence" value="ECO:0007669"/>
    <property type="project" value="InterPro"/>
</dbReference>
<dbReference type="AlphaFoldDB" id="A0A6S7HSP7"/>
<dbReference type="GO" id="GO:0030246">
    <property type="term" value="F:carbohydrate binding"/>
    <property type="evidence" value="ECO:0007669"/>
    <property type="project" value="InterPro"/>
</dbReference>
<dbReference type="InterPro" id="IPR011013">
    <property type="entry name" value="Gal_mutarotase_sf_dom"/>
</dbReference>
<dbReference type="Pfam" id="PF01074">
    <property type="entry name" value="Glyco_hydro_38N"/>
    <property type="match status" value="1"/>
</dbReference>
<name>A0A6S7HSP7_PARCT</name>
<dbReference type="GO" id="GO:0009313">
    <property type="term" value="P:oligosaccharide catabolic process"/>
    <property type="evidence" value="ECO:0007669"/>
    <property type="project" value="TreeGrafter"/>
</dbReference>
<reference evidence="3" key="1">
    <citation type="submission" date="2020-04" db="EMBL/GenBank/DDBJ databases">
        <authorList>
            <person name="Alioto T."/>
            <person name="Alioto T."/>
            <person name="Gomez Garrido J."/>
        </authorList>
    </citation>
    <scope>NUCLEOTIDE SEQUENCE</scope>
    <source>
        <strain evidence="3">A484AB</strain>
    </source>
</reference>
<dbReference type="Pfam" id="PF09261">
    <property type="entry name" value="Alpha-mann_mid"/>
    <property type="match status" value="1"/>
</dbReference>
<evidence type="ECO:0000256" key="1">
    <source>
        <dbReference type="ARBA" id="ARBA00022723"/>
    </source>
</evidence>
<keyword evidence="2" id="KW-0378">Hydrolase</keyword>
<dbReference type="FunFam" id="1.20.1270.50:FF:000004">
    <property type="entry name" value="alpha-mannosidase 2C1 isoform X1"/>
    <property type="match status" value="1"/>
</dbReference>
<dbReference type="InterPro" id="IPR028995">
    <property type="entry name" value="Glyco_hydro_57/38_cen_sf"/>
</dbReference>
<accession>A0A6S7HSP7</accession>
<dbReference type="GO" id="GO:0004559">
    <property type="term" value="F:alpha-mannosidase activity"/>
    <property type="evidence" value="ECO:0007669"/>
    <property type="project" value="InterPro"/>
</dbReference>
<dbReference type="Gene3D" id="1.20.1270.50">
    <property type="entry name" value="Glycoside hydrolase family 38, central domain"/>
    <property type="match status" value="1"/>
</dbReference>
<sequence length="340" mass="38222">MLLYGYGDGGGGPTEDMIEKLNRVKDTDGLPKVVLSSPQKFFKSLDEDDSSKLCTWIGELYLELHQGTFTVQANIKDGNRRSEFLLHDVEFMSSIALAINKNHIAKDSFSYPVEELKRLWKLLLLNQFHDVIPGSCINEAVVDAFEYYADIRKSGTTLLEHSLDTIIRKSCSENISKTSQLIAFNTHCWPRRAVVQLPDAIPEKLVTQKLKCGGTLALVDVPSMGYSVVASDPEYEACSIQVLQDSALVVFKNKFLTAKLDRCGRMVSLVHNKSGRDIIAPGCHGNQFVMFDNVPLYWDAWDVMPYHLETRKEVSEIKDGRLEIIEEGPLRVSAKVSLYL</sequence>
<dbReference type="EMBL" id="CACRXK020006350">
    <property type="protein sequence ID" value="CAB4009135.1"/>
    <property type="molecule type" value="Genomic_DNA"/>
</dbReference>
<dbReference type="InterPro" id="IPR000602">
    <property type="entry name" value="Glyco_hydro_38_N"/>
</dbReference>
<dbReference type="InterPro" id="IPR037094">
    <property type="entry name" value="Glyco_hydro_38_cen_sf"/>
</dbReference>
<comment type="caution">
    <text evidence="3">The sequence shown here is derived from an EMBL/GenBank/DDBJ whole genome shotgun (WGS) entry which is preliminary data.</text>
</comment>
<dbReference type="InterPro" id="IPR015341">
    <property type="entry name" value="Glyco_hydro_38_cen"/>
</dbReference>
<dbReference type="Pfam" id="PF07748">
    <property type="entry name" value="Glyco_hydro_38C"/>
    <property type="match status" value="1"/>
</dbReference>
<dbReference type="Gene3D" id="2.70.98.30">
    <property type="entry name" value="Golgi alpha-mannosidase II, domain 4"/>
    <property type="match status" value="1"/>
</dbReference>
<keyword evidence="1" id="KW-0479">Metal-binding</keyword>
<keyword evidence="4" id="KW-1185">Reference proteome</keyword>
<dbReference type="SUPFAM" id="SSF88688">
    <property type="entry name" value="Families 57/38 glycoside transferase middle domain"/>
    <property type="match status" value="1"/>
</dbReference>
<dbReference type="Proteomes" id="UP001152795">
    <property type="component" value="Unassembled WGS sequence"/>
</dbReference>
<evidence type="ECO:0000313" key="3">
    <source>
        <dbReference type="EMBL" id="CAB4009135.1"/>
    </source>
</evidence>
<dbReference type="SMART" id="SM00872">
    <property type="entry name" value="Alpha-mann_mid"/>
    <property type="match status" value="1"/>
</dbReference>
<dbReference type="GO" id="GO:0046872">
    <property type="term" value="F:metal ion binding"/>
    <property type="evidence" value="ECO:0007669"/>
    <property type="project" value="UniProtKB-KW"/>
</dbReference>
<dbReference type="PANTHER" id="PTHR46017:SF1">
    <property type="entry name" value="ALPHA-MANNOSIDASE 2C1"/>
    <property type="match status" value="1"/>
</dbReference>
<proteinExistence type="predicted"/>